<protein>
    <submittedName>
        <fullName evidence="1">Uncharacterized protein</fullName>
    </submittedName>
</protein>
<dbReference type="RefSeq" id="WP_136383442.1">
    <property type="nucleotide sequence ID" value="NZ_SSOD01000002.1"/>
</dbReference>
<dbReference type="Proteomes" id="UP000307956">
    <property type="component" value="Unassembled WGS sequence"/>
</dbReference>
<proteinExistence type="predicted"/>
<accession>A0A4S4AX88</accession>
<keyword evidence="2" id="KW-1185">Reference proteome</keyword>
<dbReference type="EMBL" id="SSOD01000002">
    <property type="protein sequence ID" value="THF64253.1"/>
    <property type="molecule type" value="Genomic_DNA"/>
</dbReference>
<dbReference type="AlphaFoldDB" id="A0A4S4AX88"/>
<name>A0A4S4AX88_9RHOO</name>
<gene>
    <name evidence="1" type="ORF">E6O51_02735</name>
</gene>
<comment type="caution">
    <text evidence="1">The sequence shown here is derived from an EMBL/GenBank/DDBJ whole genome shotgun (WGS) entry which is preliminary data.</text>
</comment>
<sequence>MRSISDEANILLNAALTQAADANARDFVGSILLCASTGGFRRKRALLKAVENTRELAQAAVSAVTAETFALFCGERVRNADAETACISTRRADGAGVSAATEAEQTIIGDSFASMIDFVLSEMEAKDIRYCDQEIARALAVFEEQGLLQGPIRMLCARVIAEISFRIEEYGFALERIEAIRTGVDNNPQHGNPEE</sequence>
<organism evidence="1 2">
    <name type="scientific">Pseudothauera rhizosphaerae</name>
    <dbReference type="NCBI Taxonomy" id="2565932"/>
    <lineage>
        <taxon>Bacteria</taxon>
        <taxon>Pseudomonadati</taxon>
        <taxon>Pseudomonadota</taxon>
        <taxon>Betaproteobacteria</taxon>
        <taxon>Rhodocyclales</taxon>
        <taxon>Zoogloeaceae</taxon>
        <taxon>Pseudothauera</taxon>
    </lineage>
</organism>
<evidence type="ECO:0000313" key="1">
    <source>
        <dbReference type="EMBL" id="THF64253.1"/>
    </source>
</evidence>
<evidence type="ECO:0000313" key="2">
    <source>
        <dbReference type="Proteomes" id="UP000307956"/>
    </source>
</evidence>
<reference evidence="1 2" key="1">
    <citation type="submission" date="2019-04" db="EMBL/GenBank/DDBJ databases">
        <title>Azoarcus rhizosphaerae sp. nov. isolated from rhizosphere of Ficus religiosa.</title>
        <authorList>
            <person name="Lin S.-Y."/>
            <person name="Hameed A."/>
            <person name="Hsu Y.-H."/>
            <person name="Young C.-C."/>
        </authorList>
    </citation>
    <scope>NUCLEOTIDE SEQUENCE [LARGE SCALE GENOMIC DNA]</scope>
    <source>
        <strain evidence="1 2">CC-YHH848</strain>
    </source>
</reference>